<evidence type="ECO:0000313" key="1">
    <source>
        <dbReference type="EMBL" id="MFD2697023.1"/>
    </source>
</evidence>
<sequence>MKKVNKTNRFLILIPTLLVTLLNFSCKENVESANGQQSELLTKIEAVQEQIMAQGDITKTEEQALKSLCQIIARNDGLARYTSENSILLKNVQTPPVFPGCENQKKEDITACFYEKITTYIEKEFNTQIIKDLNLSQPKQLAAFFIIDETGNSTGLKVRNAEITVQAEVLSVLRKLPVMQPAKHHNEKVSVLCSILITYKENIKVKLTYLPERPE</sequence>
<dbReference type="Proteomes" id="UP001597357">
    <property type="component" value="Unassembled WGS sequence"/>
</dbReference>
<accession>A0ABW5SBA0</accession>
<dbReference type="EMBL" id="JBHULZ010000023">
    <property type="protein sequence ID" value="MFD2697023.1"/>
    <property type="molecule type" value="Genomic_DNA"/>
</dbReference>
<reference evidence="2" key="1">
    <citation type="journal article" date="2019" name="Int. J. Syst. Evol. Microbiol.">
        <title>The Global Catalogue of Microorganisms (GCM) 10K type strain sequencing project: providing services to taxonomists for standard genome sequencing and annotation.</title>
        <authorList>
            <consortium name="The Broad Institute Genomics Platform"/>
            <consortium name="The Broad Institute Genome Sequencing Center for Infectious Disease"/>
            <person name="Wu L."/>
            <person name="Ma J."/>
        </authorList>
    </citation>
    <scope>NUCLEOTIDE SEQUENCE [LARGE SCALE GENOMIC DNA]</scope>
    <source>
        <strain evidence="2">KCTC 42255</strain>
    </source>
</reference>
<name>A0ABW5SBA0_9FLAO</name>
<evidence type="ECO:0000313" key="2">
    <source>
        <dbReference type="Proteomes" id="UP001597357"/>
    </source>
</evidence>
<proteinExistence type="predicted"/>
<keyword evidence="2" id="KW-1185">Reference proteome</keyword>
<protein>
    <recommendedName>
        <fullName evidence="3">TonB C-terminal domain-containing protein</fullName>
    </recommendedName>
</protein>
<comment type="caution">
    <text evidence="1">The sequence shown here is derived from an EMBL/GenBank/DDBJ whole genome shotgun (WGS) entry which is preliminary data.</text>
</comment>
<evidence type="ECO:0008006" key="3">
    <source>
        <dbReference type="Google" id="ProtNLM"/>
    </source>
</evidence>
<dbReference type="RefSeq" id="WP_379044119.1">
    <property type="nucleotide sequence ID" value="NZ_JBHULZ010000023.1"/>
</dbReference>
<gene>
    <name evidence="1" type="ORF">ACFSQ0_03390</name>
</gene>
<organism evidence="1 2">
    <name type="scientific">Mesonia sediminis</name>
    <dbReference type="NCBI Taxonomy" id="1703946"/>
    <lineage>
        <taxon>Bacteria</taxon>
        <taxon>Pseudomonadati</taxon>
        <taxon>Bacteroidota</taxon>
        <taxon>Flavobacteriia</taxon>
        <taxon>Flavobacteriales</taxon>
        <taxon>Flavobacteriaceae</taxon>
        <taxon>Mesonia</taxon>
    </lineage>
</organism>